<keyword evidence="1" id="KW-0812">Transmembrane</keyword>
<evidence type="ECO:0000256" key="2">
    <source>
        <dbReference type="SAM" id="SignalP"/>
    </source>
</evidence>
<feature type="signal peptide" evidence="2">
    <location>
        <begin position="1"/>
        <end position="18"/>
    </location>
</feature>
<keyword evidence="1" id="KW-1133">Transmembrane helix</keyword>
<evidence type="ECO:0008006" key="5">
    <source>
        <dbReference type="Google" id="ProtNLM"/>
    </source>
</evidence>
<organism evidence="3 4">
    <name type="scientific">Candidatus Borkfalkia excrementavium</name>
    <dbReference type="NCBI Taxonomy" id="2838505"/>
    <lineage>
        <taxon>Bacteria</taxon>
        <taxon>Bacillati</taxon>
        <taxon>Bacillota</taxon>
        <taxon>Clostridia</taxon>
        <taxon>Christensenellales</taxon>
        <taxon>Christensenellaceae</taxon>
        <taxon>Candidatus Borkfalkia</taxon>
    </lineage>
</organism>
<sequence length="850" mass="90801">MKKAILSFLILTAVVCGAMSLPTAAVRVGAQERADSGTSLLTPQYYEEYLELENPSDVAFNDDYIAVADGNVIYLYDRAAGTYSEKALEEGTSVSSLNFYGNNLYFVAKTTASSPIVYIDCTDPAKEQTATGIGSCASFVINGETVYYSIVTAGEITVYSSQMQDNDIPAASESFARSDGNTVPAFAVDDGSVYFSLGTSVYNAAEPSSAIATLTDTVAAFGIVKEDSQTGASYKIYYSSTSSDGFFLWNGSEKSEIKEHGQEGSSVRGIKSIKPYGGDFYLVTATAVKRYAPADNAFDGYEIGKRTLTDLSAYGSRIVVTDRTDGSALVYENGAGRRVLLRNGDASLSPDFVCAGEGAFLVASGNAFYVFSYEGTAVRIEGTAGAPIAAAYAYGSFYAVSDIGSGIATYKIGEDGTLAEEGQLFTEPVDLASDLFGNLYALTAAGNAYRFTEEEFLGQSVSHDPVAEFGAGAISLSVDCMGTLYALTERAVLKAENGSVRSYPLSFEGCVYNGETKTAAAFTFGFEEAGVYVLSDGFIIKTDAPQTASLKNLAAGDTYEQIFTNALTEESVKNMTLITLPADSVLVSLDGQNMEGDVLPYNGYRKTETEMTGVVLAETEFGTVAAFYDGGDYEIALLPEGNQTETIASDKFYTENTFGGYTTNKVGLYRFTAMFSADTPYRTELNKSAGVTVLGEVRHDALDAVYYFVSAQADGETVYGFVPAGYVLEGSAWGGPDENEPFRYAQIDKGESAVLNDLTATAAEGETPTITLRNEETLKVYYELKNEDGLVWAEYERDGAVVAAGYIDESILYRADDHAMIVVAVVLVVTAVVLVSVAYLLLRKQPKIAA</sequence>
<dbReference type="AlphaFoldDB" id="A0A9D1Z878"/>
<dbReference type="Proteomes" id="UP000824135">
    <property type="component" value="Unassembled WGS sequence"/>
</dbReference>
<keyword evidence="2" id="KW-0732">Signal</keyword>
<evidence type="ECO:0000313" key="4">
    <source>
        <dbReference type="Proteomes" id="UP000824135"/>
    </source>
</evidence>
<proteinExistence type="predicted"/>
<feature type="chain" id="PRO_5039654152" description="LTD domain-containing protein" evidence="2">
    <location>
        <begin position="19"/>
        <end position="850"/>
    </location>
</feature>
<name>A0A9D1Z878_9FIRM</name>
<gene>
    <name evidence="3" type="ORF">H9728_06590</name>
</gene>
<protein>
    <recommendedName>
        <fullName evidence="5">LTD domain-containing protein</fullName>
    </recommendedName>
</protein>
<evidence type="ECO:0000256" key="1">
    <source>
        <dbReference type="SAM" id="Phobius"/>
    </source>
</evidence>
<reference evidence="3" key="1">
    <citation type="journal article" date="2021" name="PeerJ">
        <title>Extensive microbial diversity within the chicken gut microbiome revealed by metagenomics and culture.</title>
        <authorList>
            <person name="Gilroy R."/>
            <person name="Ravi A."/>
            <person name="Getino M."/>
            <person name="Pursley I."/>
            <person name="Horton D.L."/>
            <person name="Alikhan N.F."/>
            <person name="Baker D."/>
            <person name="Gharbi K."/>
            <person name="Hall N."/>
            <person name="Watson M."/>
            <person name="Adriaenssens E.M."/>
            <person name="Foster-Nyarko E."/>
            <person name="Jarju S."/>
            <person name="Secka A."/>
            <person name="Antonio M."/>
            <person name="Oren A."/>
            <person name="Chaudhuri R.R."/>
            <person name="La Ragione R."/>
            <person name="Hildebrand F."/>
            <person name="Pallen M.J."/>
        </authorList>
    </citation>
    <scope>NUCLEOTIDE SEQUENCE</scope>
    <source>
        <strain evidence="3">CHK199-9574</strain>
    </source>
</reference>
<keyword evidence="1" id="KW-0472">Membrane</keyword>
<dbReference type="SUPFAM" id="SSF101898">
    <property type="entry name" value="NHL repeat"/>
    <property type="match status" value="1"/>
</dbReference>
<dbReference type="SUPFAM" id="SSF63825">
    <property type="entry name" value="YWTD domain"/>
    <property type="match status" value="1"/>
</dbReference>
<comment type="caution">
    <text evidence="3">The sequence shown here is derived from an EMBL/GenBank/DDBJ whole genome shotgun (WGS) entry which is preliminary data.</text>
</comment>
<dbReference type="EMBL" id="DXCO01000040">
    <property type="protein sequence ID" value="HIY78696.1"/>
    <property type="molecule type" value="Genomic_DNA"/>
</dbReference>
<evidence type="ECO:0000313" key="3">
    <source>
        <dbReference type="EMBL" id="HIY78696.1"/>
    </source>
</evidence>
<accession>A0A9D1Z878</accession>
<feature type="transmembrane region" description="Helical" evidence="1">
    <location>
        <begin position="819"/>
        <end position="842"/>
    </location>
</feature>
<reference evidence="3" key="2">
    <citation type="submission" date="2021-04" db="EMBL/GenBank/DDBJ databases">
        <authorList>
            <person name="Gilroy R."/>
        </authorList>
    </citation>
    <scope>NUCLEOTIDE SEQUENCE</scope>
    <source>
        <strain evidence="3">CHK199-9574</strain>
    </source>
</reference>